<evidence type="ECO:0000256" key="5">
    <source>
        <dbReference type="ARBA" id="ARBA00022801"/>
    </source>
</evidence>
<evidence type="ECO:0000259" key="7">
    <source>
        <dbReference type="PROSITE" id="PS50994"/>
    </source>
</evidence>
<dbReference type="PROSITE" id="PS50994">
    <property type="entry name" value="INTEGRASE"/>
    <property type="match status" value="1"/>
</dbReference>
<keyword evidence="1" id="KW-0808">Transferase</keyword>
<dbReference type="PANTHER" id="PTHR37984:SF5">
    <property type="entry name" value="PROTEIN NYNRIN-LIKE"/>
    <property type="match status" value="1"/>
</dbReference>
<name>A0A9Q1EIJ5_SYNKA</name>
<evidence type="ECO:0000256" key="6">
    <source>
        <dbReference type="SAM" id="MobiDB-lite"/>
    </source>
</evidence>
<keyword evidence="5" id="KW-0378">Hydrolase</keyword>
<feature type="compositionally biased region" description="Gly residues" evidence="6">
    <location>
        <begin position="332"/>
        <end position="350"/>
    </location>
</feature>
<evidence type="ECO:0000256" key="3">
    <source>
        <dbReference type="ARBA" id="ARBA00022722"/>
    </source>
</evidence>
<dbReference type="Pfam" id="PF18697">
    <property type="entry name" value="MLVIN_C"/>
    <property type="match status" value="1"/>
</dbReference>
<feature type="domain" description="Integrase catalytic" evidence="7">
    <location>
        <begin position="48"/>
        <end position="205"/>
    </location>
</feature>
<dbReference type="GO" id="GO:0015074">
    <property type="term" value="P:DNA integration"/>
    <property type="evidence" value="ECO:0007669"/>
    <property type="project" value="InterPro"/>
</dbReference>
<dbReference type="InterPro" id="IPR001584">
    <property type="entry name" value="Integrase_cat-core"/>
</dbReference>
<dbReference type="GO" id="GO:0003676">
    <property type="term" value="F:nucleic acid binding"/>
    <property type="evidence" value="ECO:0007669"/>
    <property type="project" value="InterPro"/>
</dbReference>
<dbReference type="InterPro" id="IPR036397">
    <property type="entry name" value="RNaseH_sf"/>
</dbReference>
<dbReference type="AlphaFoldDB" id="A0A9Q1EIJ5"/>
<dbReference type="InterPro" id="IPR050951">
    <property type="entry name" value="Retrovirus_Pol_polyprotein"/>
</dbReference>
<proteinExistence type="predicted"/>
<evidence type="ECO:0000313" key="9">
    <source>
        <dbReference type="Proteomes" id="UP001152622"/>
    </source>
</evidence>
<organism evidence="8 9">
    <name type="scientific">Synaphobranchus kaupii</name>
    <name type="common">Kaup's arrowtooth eel</name>
    <dbReference type="NCBI Taxonomy" id="118154"/>
    <lineage>
        <taxon>Eukaryota</taxon>
        <taxon>Metazoa</taxon>
        <taxon>Chordata</taxon>
        <taxon>Craniata</taxon>
        <taxon>Vertebrata</taxon>
        <taxon>Euteleostomi</taxon>
        <taxon>Actinopterygii</taxon>
        <taxon>Neopterygii</taxon>
        <taxon>Teleostei</taxon>
        <taxon>Anguilliformes</taxon>
        <taxon>Synaphobranchidae</taxon>
        <taxon>Synaphobranchus</taxon>
    </lineage>
</organism>
<dbReference type="Gene3D" id="3.30.420.10">
    <property type="entry name" value="Ribonuclease H-like superfamily/Ribonuclease H"/>
    <property type="match status" value="1"/>
</dbReference>
<dbReference type="GO" id="GO:0016779">
    <property type="term" value="F:nucleotidyltransferase activity"/>
    <property type="evidence" value="ECO:0007669"/>
    <property type="project" value="UniProtKB-KW"/>
</dbReference>
<dbReference type="Pfam" id="PF00665">
    <property type="entry name" value="rve"/>
    <property type="match status" value="1"/>
</dbReference>
<dbReference type="OrthoDB" id="8947436at2759"/>
<dbReference type="SUPFAM" id="SSF53098">
    <property type="entry name" value="Ribonuclease H-like"/>
    <property type="match status" value="1"/>
</dbReference>
<dbReference type="InterPro" id="IPR012337">
    <property type="entry name" value="RNaseH-like_sf"/>
</dbReference>
<sequence length="350" mass="38647">MVSAMEQTWDLTGTSFQNHSQIFCQQCVICAQNNVGKGVKTTLSATPIPRGPFDYLMMDFVELTPCNNKKYCLVIINMFSRWIEAFPTTKEDASAVAKVLIGEIIPRWGIPRKISSDNGSHFCNGAIKLLARYLGIDLRFHCAYHPASGGVVERANGTLKSRLAKVMQETGLNWIQALPTVLAGMRGRTHSSLGMSPYEVLMGRPMHVGYSAPREVLDLELLDTNMVRYCTALTKQLRSVHQQVKVALPKPGEGQFHKLQPGDWVLIKDFRRKKWHQARWRGPYQILLTTPSAVRVAERATWVHASHCKLFAYHEPERDGNSRTGPDVEGAAGHGGGGEHGGGGGGAPTD</sequence>
<reference evidence="8" key="1">
    <citation type="journal article" date="2023" name="Science">
        <title>Genome structures resolve the early diversification of teleost fishes.</title>
        <authorList>
            <person name="Parey E."/>
            <person name="Louis A."/>
            <person name="Montfort J."/>
            <person name="Bouchez O."/>
            <person name="Roques C."/>
            <person name="Iampietro C."/>
            <person name="Lluch J."/>
            <person name="Castinel A."/>
            <person name="Donnadieu C."/>
            <person name="Desvignes T."/>
            <person name="Floi Bucao C."/>
            <person name="Jouanno E."/>
            <person name="Wen M."/>
            <person name="Mejri S."/>
            <person name="Dirks R."/>
            <person name="Jansen H."/>
            <person name="Henkel C."/>
            <person name="Chen W.J."/>
            <person name="Zahm M."/>
            <person name="Cabau C."/>
            <person name="Klopp C."/>
            <person name="Thompson A.W."/>
            <person name="Robinson-Rechavi M."/>
            <person name="Braasch I."/>
            <person name="Lecointre G."/>
            <person name="Bobe J."/>
            <person name="Postlethwait J.H."/>
            <person name="Berthelot C."/>
            <person name="Roest Crollius H."/>
            <person name="Guiguen Y."/>
        </authorList>
    </citation>
    <scope>NUCLEOTIDE SEQUENCE</scope>
    <source>
        <strain evidence="8">WJC10195</strain>
    </source>
</reference>
<keyword evidence="2" id="KW-0548">Nucleotidyltransferase</keyword>
<feature type="region of interest" description="Disordered" evidence="6">
    <location>
        <begin position="316"/>
        <end position="350"/>
    </location>
</feature>
<protein>
    <recommendedName>
        <fullName evidence="7">Integrase catalytic domain-containing protein</fullName>
    </recommendedName>
</protein>
<dbReference type="EMBL" id="JAINUF010000017">
    <property type="protein sequence ID" value="KAJ8339415.1"/>
    <property type="molecule type" value="Genomic_DNA"/>
</dbReference>
<dbReference type="PANTHER" id="PTHR37984">
    <property type="entry name" value="PROTEIN CBG26694"/>
    <property type="match status" value="1"/>
</dbReference>
<keyword evidence="9" id="KW-1185">Reference proteome</keyword>
<evidence type="ECO:0000313" key="8">
    <source>
        <dbReference type="EMBL" id="KAJ8339415.1"/>
    </source>
</evidence>
<gene>
    <name evidence="8" type="ORF">SKAU_G00362010</name>
</gene>
<evidence type="ECO:0000256" key="1">
    <source>
        <dbReference type="ARBA" id="ARBA00022679"/>
    </source>
</evidence>
<keyword evidence="3" id="KW-0540">Nuclease</keyword>
<keyword evidence="4" id="KW-0255">Endonuclease</keyword>
<evidence type="ECO:0000256" key="2">
    <source>
        <dbReference type="ARBA" id="ARBA00022695"/>
    </source>
</evidence>
<evidence type="ECO:0000256" key="4">
    <source>
        <dbReference type="ARBA" id="ARBA00022759"/>
    </source>
</evidence>
<dbReference type="InterPro" id="IPR040643">
    <property type="entry name" value="MLVIN_C"/>
</dbReference>
<accession>A0A9Q1EIJ5</accession>
<dbReference type="Gene3D" id="2.30.30.850">
    <property type="match status" value="1"/>
</dbReference>
<dbReference type="Proteomes" id="UP001152622">
    <property type="component" value="Chromosome 17"/>
</dbReference>
<dbReference type="GO" id="GO:0004519">
    <property type="term" value="F:endonuclease activity"/>
    <property type="evidence" value="ECO:0007669"/>
    <property type="project" value="UniProtKB-KW"/>
</dbReference>
<dbReference type="GO" id="GO:0016787">
    <property type="term" value="F:hydrolase activity"/>
    <property type="evidence" value="ECO:0007669"/>
    <property type="project" value="UniProtKB-KW"/>
</dbReference>
<comment type="caution">
    <text evidence="8">The sequence shown here is derived from an EMBL/GenBank/DDBJ whole genome shotgun (WGS) entry which is preliminary data.</text>
</comment>